<reference evidence="5" key="1">
    <citation type="journal article" date="2020" name="Stud. Mycol.">
        <title>101 Dothideomycetes genomes: a test case for predicting lifestyles and emergence of pathogens.</title>
        <authorList>
            <person name="Haridas S."/>
            <person name="Albert R."/>
            <person name="Binder M."/>
            <person name="Bloem J."/>
            <person name="Labutti K."/>
            <person name="Salamov A."/>
            <person name="Andreopoulos B."/>
            <person name="Baker S."/>
            <person name="Barry K."/>
            <person name="Bills G."/>
            <person name="Bluhm B."/>
            <person name="Cannon C."/>
            <person name="Castanera R."/>
            <person name="Culley D."/>
            <person name="Daum C."/>
            <person name="Ezra D."/>
            <person name="Gonzalez J."/>
            <person name="Henrissat B."/>
            <person name="Kuo A."/>
            <person name="Liang C."/>
            <person name="Lipzen A."/>
            <person name="Lutzoni F."/>
            <person name="Magnuson J."/>
            <person name="Mondo S."/>
            <person name="Nolan M."/>
            <person name="Ohm R."/>
            <person name="Pangilinan J."/>
            <person name="Park H.-J."/>
            <person name="Ramirez L."/>
            <person name="Alfaro M."/>
            <person name="Sun H."/>
            <person name="Tritt A."/>
            <person name="Yoshinaga Y."/>
            <person name="Zwiers L.-H."/>
            <person name="Turgeon B."/>
            <person name="Goodwin S."/>
            <person name="Spatafora J."/>
            <person name="Crous P."/>
            <person name="Grigoriev I."/>
        </authorList>
    </citation>
    <scope>NUCLEOTIDE SEQUENCE</scope>
    <source>
        <strain evidence="5">CBS 122367</strain>
    </source>
</reference>
<name>A0A6G1IK60_9PLEO</name>
<dbReference type="PRINTS" id="PR00080">
    <property type="entry name" value="SDRFAMILY"/>
</dbReference>
<dbReference type="InterPro" id="IPR020904">
    <property type="entry name" value="Sc_DH/Rdtase_CS"/>
</dbReference>
<dbReference type="InterPro" id="IPR036291">
    <property type="entry name" value="NAD(P)-bd_dom_sf"/>
</dbReference>
<dbReference type="PROSITE" id="PS00061">
    <property type="entry name" value="ADH_SHORT"/>
    <property type="match status" value="1"/>
</dbReference>
<evidence type="ECO:0000313" key="6">
    <source>
        <dbReference type="Proteomes" id="UP000799291"/>
    </source>
</evidence>
<dbReference type="Gene3D" id="3.40.50.720">
    <property type="entry name" value="NAD(P)-binding Rossmann-like Domain"/>
    <property type="match status" value="1"/>
</dbReference>
<dbReference type="PRINTS" id="PR00081">
    <property type="entry name" value="GDHRDH"/>
</dbReference>
<evidence type="ECO:0000256" key="3">
    <source>
        <dbReference type="ARBA" id="ARBA00023002"/>
    </source>
</evidence>
<organism evidence="5 6">
    <name type="scientific">Lentithecium fluviatile CBS 122367</name>
    <dbReference type="NCBI Taxonomy" id="1168545"/>
    <lineage>
        <taxon>Eukaryota</taxon>
        <taxon>Fungi</taxon>
        <taxon>Dikarya</taxon>
        <taxon>Ascomycota</taxon>
        <taxon>Pezizomycotina</taxon>
        <taxon>Dothideomycetes</taxon>
        <taxon>Pleosporomycetidae</taxon>
        <taxon>Pleosporales</taxon>
        <taxon>Massarineae</taxon>
        <taxon>Lentitheciaceae</taxon>
        <taxon>Lentithecium</taxon>
    </lineage>
</organism>
<dbReference type="AlphaFoldDB" id="A0A6G1IK60"/>
<protein>
    <submittedName>
        <fullName evidence="5">NAD(P)-binding protein</fullName>
    </submittedName>
</protein>
<evidence type="ECO:0000256" key="2">
    <source>
        <dbReference type="ARBA" id="ARBA00022857"/>
    </source>
</evidence>
<dbReference type="PANTHER" id="PTHR24322:SF736">
    <property type="entry name" value="RETINOL DEHYDROGENASE 10"/>
    <property type="match status" value="1"/>
</dbReference>
<dbReference type="Pfam" id="PF00106">
    <property type="entry name" value="adh_short"/>
    <property type="match status" value="1"/>
</dbReference>
<sequence>MASTVLDTAAWAASEPLITAPLLYLLTRGPPHIRERILAPFQTNLLARNSVARVATLITVLKVLTSLGVVKRINAAMNSFALNKWTLGRKGKEWKFGPRKEELILITGGSSGIGYEMVKGFSKDARVVVIDISPFPEELAKLSDVSFYRCDITDFDAVADVCSQIRNRHGDPTVLINNAGIGSIGRSVLESTNESTEKLFKVNLLSHFVLIRELLPAMLRNRKGHIVTIASMASFIAGAGLLDYCCSKVGALYLSDGIRAECLHRYPDGESICTTSVHPSWHATGIIPESDFKKLQRRGVRVDPPSNVADVVVEQVRRGRSGRLFVPRNQAFLAGNRNWPLWVQDLVTGIWRGRQRNGFRFRGEEGAAVEG</sequence>
<proteinExistence type="inferred from homology"/>
<dbReference type="OrthoDB" id="10253736at2759"/>
<dbReference type="InterPro" id="IPR002347">
    <property type="entry name" value="SDR_fam"/>
</dbReference>
<gene>
    <name evidence="5" type="ORF">K458DRAFT_422866</name>
</gene>
<keyword evidence="2" id="KW-0521">NADP</keyword>
<keyword evidence="6" id="KW-1185">Reference proteome</keyword>
<dbReference type="GO" id="GO:0016616">
    <property type="term" value="F:oxidoreductase activity, acting on the CH-OH group of donors, NAD or NADP as acceptor"/>
    <property type="evidence" value="ECO:0007669"/>
    <property type="project" value="TreeGrafter"/>
</dbReference>
<dbReference type="Proteomes" id="UP000799291">
    <property type="component" value="Unassembled WGS sequence"/>
</dbReference>
<evidence type="ECO:0000256" key="4">
    <source>
        <dbReference type="RuleBase" id="RU000363"/>
    </source>
</evidence>
<evidence type="ECO:0000313" key="5">
    <source>
        <dbReference type="EMBL" id="KAF2678627.1"/>
    </source>
</evidence>
<evidence type="ECO:0000256" key="1">
    <source>
        <dbReference type="ARBA" id="ARBA00006484"/>
    </source>
</evidence>
<dbReference type="SUPFAM" id="SSF51735">
    <property type="entry name" value="NAD(P)-binding Rossmann-fold domains"/>
    <property type="match status" value="1"/>
</dbReference>
<accession>A0A6G1IK60</accession>
<keyword evidence="3" id="KW-0560">Oxidoreductase</keyword>
<dbReference type="EMBL" id="MU005610">
    <property type="protein sequence ID" value="KAF2678627.1"/>
    <property type="molecule type" value="Genomic_DNA"/>
</dbReference>
<comment type="similarity">
    <text evidence="1 4">Belongs to the short-chain dehydrogenases/reductases (SDR) family.</text>
</comment>
<dbReference type="PANTHER" id="PTHR24322">
    <property type="entry name" value="PKSB"/>
    <property type="match status" value="1"/>
</dbReference>